<organism evidence="3 4">
    <name type="scientific">Oceanipulchritudo coccoides</name>
    <dbReference type="NCBI Taxonomy" id="2706888"/>
    <lineage>
        <taxon>Bacteria</taxon>
        <taxon>Pseudomonadati</taxon>
        <taxon>Verrucomicrobiota</taxon>
        <taxon>Opitutia</taxon>
        <taxon>Puniceicoccales</taxon>
        <taxon>Oceanipulchritudinaceae</taxon>
        <taxon>Oceanipulchritudo</taxon>
    </lineage>
</organism>
<reference evidence="3 4" key="1">
    <citation type="submission" date="2020-02" db="EMBL/GenBank/DDBJ databases">
        <title>Albibacoteraceae fam. nov., the first described family within the subdivision 4 Verrucomicrobia.</title>
        <authorList>
            <person name="Xi F."/>
        </authorList>
    </citation>
    <scope>NUCLEOTIDE SEQUENCE [LARGE SCALE GENOMIC DNA]</scope>
    <source>
        <strain evidence="3 4">CK1056</strain>
    </source>
</reference>
<dbReference type="SUPFAM" id="SSF51126">
    <property type="entry name" value="Pectin lyase-like"/>
    <property type="match status" value="1"/>
</dbReference>
<keyword evidence="4" id="KW-1185">Reference proteome</keyword>
<name>A0A6B2M1P9_9BACT</name>
<proteinExistence type="predicted"/>
<evidence type="ECO:0000259" key="2">
    <source>
        <dbReference type="PROSITE" id="PS50853"/>
    </source>
</evidence>
<dbReference type="InterPro" id="IPR011050">
    <property type="entry name" value="Pectin_lyase_fold/virulence"/>
</dbReference>
<gene>
    <name evidence="3" type="ORF">G0Q06_07420</name>
</gene>
<protein>
    <recommendedName>
        <fullName evidence="2">Fibronectin type-III domain-containing protein</fullName>
    </recommendedName>
</protein>
<dbReference type="InterPro" id="IPR012334">
    <property type="entry name" value="Pectin_lyas_fold"/>
</dbReference>
<dbReference type="CDD" id="cd00063">
    <property type="entry name" value="FN3"/>
    <property type="match status" value="1"/>
</dbReference>
<dbReference type="PROSITE" id="PS51257">
    <property type="entry name" value="PROKAR_LIPOPROTEIN"/>
    <property type="match status" value="1"/>
</dbReference>
<dbReference type="SMART" id="SM00710">
    <property type="entry name" value="PbH1"/>
    <property type="match status" value="10"/>
</dbReference>
<evidence type="ECO:0000256" key="1">
    <source>
        <dbReference type="SAM" id="SignalP"/>
    </source>
</evidence>
<feature type="signal peptide" evidence="1">
    <location>
        <begin position="1"/>
        <end position="24"/>
    </location>
</feature>
<evidence type="ECO:0000313" key="4">
    <source>
        <dbReference type="Proteomes" id="UP000478417"/>
    </source>
</evidence>
<dbReference type="RefSeq" id="WP_163964022.1">
    <property type="nucleotide sequence ID" value="NZ_JAAGNX010000002.1"/>
</dbReference>
<dbReference type="Gene3D" id="2.160.20.10">
    <property type="entry name" value="Single-stranded right-handed beta-helix, Pectin lyase-like"/>
    <property type="match status" value="1"/>
</dbReference>
<dbReference type="Pfam" id="PF13229">
    <property type="entry name" value="Beta_helix"/>
    <property type="match status" value="1"/>
</dbReference>
<dbReference type="InterPro" id="IPR003961">
    <property type="entry name" value="FN3_dom"/>
</dbReference>
<evidence type="ECO:0000313" key="3">
    <source>
        <dbReference type="EMBL" id="NDV62272.1"/>
    </source>
</evidence>
<dbReference type="Gene3D" id="2.60.40.10">
    <property type="entry name" value="Immunoglobulins"/>
    <property type="match status" value="1"/>
</dbReference>
<comment type="caution">
    <text evidence="3">The sequence shown here is derived from an EMBL/GenBank/DDBJ whole genome shotgun (WGS) entry which is preliminary data.</text>
</comment>
<dbReference type="SMART" id="SM00060">
    <property type="entry name" value="FN3"/>
    <property type="match status" value="1"/>
</dbReference>
<dbReference type="InterPro" id="IPR036116">
    <property type="entry name" value="FN3_sf"/>
</dbReference>
<accession>A0A6B2M1P9</accession>
<dbReference type="PROSITE" id="PS50853">
    <property type="entry name" value="FN3"/>
    <property type="match status" value="1"/>
</dbReference>
<sequence length="573" mass="62201">MKRFLIFRRAGAGVFLLSACAAGATVTGLEAIAAPGGSIFLRWEDVTDSETGFLVERKSGDGAFETVITTPPDNTAYTDTGLLPDTAYTYRVQALVTGDPQASEVSATTLSQWSVPKAEPAMTFTGSDSYSFGFQGGGATYTVEESSDLDTWSPTGSPVYLEESESFELSKSLSAGNRFFRVSTRAYERPTTIGLSEPFQTPPEPDGEVWDVTQFGASPSNISPTNDDAVGIKVAISVAQPGDIIFIPAGTYTLRQELQIPTGLTLRGAGKDQTILVTEGINRAVYVGPRANNIRIEDFAITYLGSTEELAFGVYVGSSRTGLNSYRILIDNLRIEKFSIHGVSLRDSNHVLVQNCEILNATNLGGGGRGYGIALNYPTNNNNWIRHNTIGPVIRHAILVQYFSHNNLIEHNLAVDNSEDAYDLHGEDEYANELRYNTASGGDRDGFGVGNTGSTHDRSGPNNWIHHNTVENAAVSGIEVIQGSDVVYIDENTFSGCRYGIRVHDIGGDHIYIRGNTVQDNNTGISVTSSRWVWMLDNRIEDNTSYGVEIFNDVDDLVDQGNIFSGNAVDYRP</sequence>
<feature type="domain" description="Fibronectin type-III" evidence="2">
    <location>
        <begin position="25"/>
        <end position="117"/>
    </location>
</feature>
<dbReference type="Pfam" id="PF00041">
    <property type="entry name" value="fn3"/>
    <property type="match status" value="1"/>
</dbReference>
<dbReference type="InterPro" id="IPR039448">
    <property type="entry name" value="Beta_helix"/>
</dbReference>
<dbReference type="EMBL" id="JAAGNX010000002">
    <property type="protein sequence ID" value="NDV62272.1"/>
    <property type="molecule type" value="Genomic_DNA"/>
</dbReference>
<dbReference type="InterPro" id="IPR006626">
    <property type="entry name" value="PbH1"/>
</dbReference>
<dbReference type="AlphaFoldDB" id="A0A6B2M1P9"/>
<dbReference type="InterPro" id="IPR013783">
    <property type="entry name" value="Ig-like_fold"/>
</dbReference>
<feature type="chain" id="PRO_5025577634" description="Fibronectin type-III domain-containing protein" evidence="1">
    <location>
        <begin position="25"/>
        <end position="573"/>
    </location>
</feature>
<keyword evidence="1" id="KW-0732">Signal</keyword>
<dbReference type="Proteomes" id="UP000478417">
    <property type="component" value="Unassembled WGS sequence"/>
</dbReference>
<dbReference type="SUPFAM" id="SSF49265">
    <property type="entry name" value="Fibronectin type III"/>
    <property type="match status" value="1"/>
</dbReference>